<feature type="compositionally biased region" description="Low complexity" evidence="9">
    <location>
        <begin position="37"/>
        <end position="49"/>
    </location>
</feature>
<accession>A0A9D4TZE7</accession>
<evidence type="ECO:0000256" key="1">
    <source>
        <dbReference type="ARBA" id="ARBA00006033"/>
    </source>
</evidence>
<dbReference type="PANTHER" id="PTHR19332">
    <property type="entry name" value="PEROXISOMAL MEMBRANE PROTEIN PEX13"/>
    <property type="match status" value="1"/>
</dbReference>
<evidence type="ECO:0000256" key="7">
    <source>
        <dbReference type="ARBA" id="ARBA00029693"/>
    </source>
</evidence>
<comment type="subcellular location">
    <subcellularLocation>
        <location evidence="8">Peroxisome membrane</location>
    </subcellularLocation>
</comment>
<gene>
    <name evidence="10" type="ORF">D9Q98_001021</name>
</gene>
<dbReference type="GO" id="GO:0005778">
    <property type="term" value="C:peroxisomal membrane"/>
    <property type="evidence" value="ECO:0007669"/>
    <property type="project" value="UniProtKB-SubCell"/>
</dbReference>
<keyword evidence="6" id="KW-0576">Peroxisome</keyword>
<evidence type="ECO:0000256" key="9">
    <source>
        <dbReference type="SAM" id="MobiDB-lite"/>
    </source>
</evidence>
<reference evidence="10" key="1">
    <citation type="journal article" date="2019" name="Plant J.">
        <title>Chlorella vulgaris genome assembly and annotation reveals the molecular basis for metabolic acclimation to high light conditions.</title>
        <authorList>
            <person name="Cecchin M."/>
            <person name="Marcolungo L."/>
            <person name="Rossato M."/>
            <person name="Girolomoni L."/>
            <person name="Cosentino E."/>
            <person name="Cuine S."/>
            <person name="Li-Beisson Y."/>
            <person name="Delledonne M."/>
            <person name="Ballottari M."/>
        </authorList>
    </citation>
    <scope>NUCLEOTIDE SEQUENCE</scope>
    <source>
        <strain evidence="10">211/11P</strain>
    </source>
</reference>
<feature type="region of interest" description="Disordered" evidence="9">
    <location>
        <begin position="1"/>
        <end position="49"/>
    </location>
</feature>
<keyword evidence="11" id="KW-1185">Reference proteome</keyword>
<protein>
    <recommendedName>
        <fullName evidence="7">Peroxin-13</fullName>
    </recommendedName>
</protein>
<feature type="region of interest" description="Disordered" evidence="9">
    <location>
        <begin position="257"/>
        <end position="314"/>
    </location>
</feature>
<dbReference type="InterPro" id="IPR035463">
    <property type="entry name" value="Pex13"/>
</dbReference>
<dbReference type="GO" id="GO:1990429">
    <property type="term" value="C:peroxisomal importomer complex"/>
    <property type="evidence" value="ECO:0007669"/>
    <property type="project" value="TreeGrafter"/>
</dbReference>
<keyword evidence="3" id="KW-0653">Protein transport</keyword>
<feature type="compositionally biased region" description="Low complexity" evidence="9">
    <location>
        <begin position="261"/>
        <end position="273"/>
    </location>
</feature>
<evidence type="ECO:0000313" key="10">
    <source>
        <dbReference type="EMBL" id="KAI3438598.1"/>
    </source>
</evidence>
<evidence type="ECO:0000313" key="11">
    <source>
        <dbReference type="Proteomes" id="UP001055712"/>
    </source>
</evidence>
<evidence type="ECO:0000256" key="3">
    <source>
        <dbReference type="ARBA" id="ARBA00022927"/>
    </source>
</evidence>
<dbReference type="GO" id="GO:0016560">
    <property type="term" value="P:protein import into peroxisome matrix, docking"/>
    <property type="evidence" value="ECO:0007669"/>
    <property type="project" value="InterPro"/>
</dbReference>
<keyword evidence="5" id="KW-0472">Membrane</keyword>
<dbReference type="OrthoDB" id="514567at2759"/>
<dbReference type="EMBL" id="SIDB01000001">
    <property type="protein sequence ID" value="KAI3438598.1"/>
    <property type="molecule type" value="Genomic_DNA"/>
</dbReference>
<dbReference type="Proteomes" id="UP001055712">
    <property type="component" value="Unassembled WGS sequence"/>
</dbReference>
<organism evidence="10 11">
    <name type="scientific">Chlorella vulgaris</name>
    <name type="common">Green alga</name>
    <dbReference type="NCBI Taxonomy" id="3077"/>
    <lineage>
        <taxon>Eukaryota</taxon>
        <taxon>Viridiplantae</taxon>
        <taxon>Chlorophyta</taxon>
        <taxon>core chlorophytes</taxon>
        <taxon>Trebouxiophyceae</taxon>
        <taxon>Chlorellales</taxon>
        <taxon>Chlorellaceae</taxon>
        <taxon>Chlorella clade</taxon>
        <taxon>Chlorella</taxon>
    </lineage>
</organism>
<evidence type="ECO:0000256" key="8">
    <source>
        <dbReference type="ARBA" id="ARBA00046271"/>
    </source>
</evidence>
<dbReference type="PANTHER" id="PTHR19332:SF1">
    <property type="entry name" value="PEROXISOMAL MEMBRANE PROTEIN PEX13"/>
    <property type="match status" value="1"/>
</dbReference>
<sequence length="314" mass="31960">MSGRAPLKPWEQRAGSQSSPSPAEGLPKPWERPAPGTQTVTPAAATSSALTALTSGGGGVVAPAPRPWDRSNAAGANYGGVGTSYNSTGYGAGAYGSSMYNRPYGALGGSSGMYGGGYGGGYGGNMGGYGGSMYGRPGMYGGGTYAGAGAGYGAGGGMYGGMYSGMQGQGPMGPYDPNDPMGPPQPPSAWQGMLQAISGVVHFFGRLSFLVDENAHAVHFFISALLQLLDRFGSLYGELARFVLRLLGFKARERKNGQDVPAQQHQQPAPTAAVLQGNGVPGVPVATSAYTKRGPANPPGSTTTKGWEGLWSKD</sequence>
<evidence type="ECO:0000256" key="6">
    <source>
        <dbReference type="ARBA" id="ARBA00023140"/>
    </source>
</evidence>
<evidence type="ECO:0000256" key="2">
    <source>
        <dbReference type="ARBA" id="ARBA00022448"/>
    </source>
</evidence>
<proteinExistence type="inferred from homology"/>
<reference evidence="10" key="2">
    <citation type="submission" date="2020-11" db="EMBL/GenBank/DDBJ databases">
        <authorList>
            <person name="Cecchin M."/>
            <person name="Marcolungo L."/>
            <person name="Rossato M."/>
            <person name="Girolomoni L."/>
            <person name="Cosentino E."/>
            <person name="Cuine S."/>
            <person name="Li-Beisson Y."/>
            <person name="Delledonne M."/>
            <person name="Ballottari M."/>
        </authorList>
    </citation>
    <scope>NUCLEOTIDE SEQUENCE</scope>
    <source>
        <strain evidence="10">211/11P</strain>
        <tissue evidence="10">Whole cell</tissue>
    </source>
</reference>
<evidence type="ECO:0000256" key="4">
    <source>
        <dbReference type="ARBA" id="ARBA00023010"/>
    </source>
</evidence>
<name>A0A9D4TZE7_CHLVU</name>
<comment type="similarity">
    <text evidence="1">Belongs to the peroxin-13 family.</text>
</comment>
<dbReference type="AlphaFoldDB" id="A0A9D4TZE7"/>
<evidence type="ECO:0000256" key="5">
    <source>
        <dbReference type="ARBA" id="ARBA00023136"/>
    </source>
</evidence>
<comment type="caution">
    <text evidence="10">The sequence shown here is derived from an EMBL/GenBank/DDBJ whole genome shotgun (WGS) entry which is preliminary data.</text>
</comment>
<keyword evidence="4" id="KW-0811">Translocation</keyword>
<keyword evidence="2" id="KW-0813">Transport</keyword>